<feature type="transmembrane region" description="Helical" evidence="1">
    <location>
        <begin position="402"/>
        <end position="423"/>
    </location>
</feature>
<accession>A0A5D0R7Z4</accession>
<reference evidence="2 3" key="1">
    <citation type="submission" date="2019-08" db="EMBL/GenBank/DDBJ databases">
        <title>Genomes of Antarctic Bizionia species.</title>
        <authorList>
            <person name="Bowman J.P."/>
        </authorList>
    </citation>
    <scope>NUCLEOTIDE SEQUENCE [LARGE SCALE GENOMIC DNA]</scope>
    <source>
        <strain evidence="2 3">ADA-4</strain>
    </source>
</reference>
<feature type="transmembrane region" description="Helical" evidence="1">
    <location>
        <begin position="211"/>
        <end position="230"/>
    </location>
</feature>
<dbReference type="Proteomes" id="UP000323720">
    <property type="component" value="Unassembled WGS sequence"/>
</dbReference>
<dbReference type="AlphaFoldDB" id="A0A5D0R7Z4"/>
<gene>
    <name evidence="2" type="ORF">ES674_09875</name>
</gene>
<evidence type="ECO:0000256" key="1">
    <source>
        <dbReference type="SAM" id="Phobius"/>
    </source>
</evidence>
<feature type="transmembrane region" description="Helical" evidence="1">
    <location>
        <begin position="151"/>
        <end position="170"/>
    </location>
</feature>
<keyword evidence="1" id="KW-1133">Transmembrane helix</keyword>
<comment type="caution">
    <text evidence="2">The sequence shown here is derived from an EMBL/GenBank/DDBJ whole genome shotgun (WGS) entry which is preliminary data.</text>
</comment>
<evidence type="ECO:0000313" key="3">
    <source>
        <dbReference type="Proteomes" id="UP000323720"/>
    </source>
</evidence>
<sequence>MKNLLKANWFLFILFAALISVKIYYINLSFQNGLYSDEIAYNFVDASHYLKIAENISEFNVYSDNNSNIATEKATWRSPFWPWVLSLFFNLTNNLFILIILKFILELSLMVFALLKIKNNPSIKKIYFLPFLLIFLEPQYLKYSITFLSESFTAVLMMVFLAFFLSLNIIKKYHIAIPILASLIILAHPVSIFFILSIFIIYLLYNVKSNFKISILHGLLFSIIILVWPIRNQMTFNKGFYLTASQGTTFSIGWNEKVSTQFTNVNGDLADPGLNLKYADIFYIKNINNSTLNLSKAYTNGTINFLKNISFKEKIKIIYIKIKSNFNPFPENPKPGFLEELSILFRIIYLLVFVQLIFRLFNKEKFNFNSIKDKTFFIVASVLIGQILMSIYIYTGLRFNSIYSLTMLTCFILLNLKTINSLIDFIWKKLIIS</sequence>
<protein>
    <recommendedName>
        <fullName evidence="4">Glycosyltransferase RgtA/B/C/D-like domain-containing protein</fullName>
    </recommendedName>
</protein>
<evidence type="ECO:0000313" key="2">
    <source>
        <dbReference type="EMBL" id="TYB77001.1"/>
    </source>
</evidence>
<organism evidence="2 3">
    <name type="scientific">Bizionia myxarmorum</name>
    <dbReference type="NCBI Taxonomy" id="291186"/>
    <lineage>
        <taxon>Bacteria</taxon>
        <taxon>Pseudomonadati</taxon>
        <taxon>Bacteroidota</taxon>
        <taxon>Flavobacteriia</taxon>
        <taxon>Flavobacteriales</taxon>
        <taxon>Flavobacteriaceae</taxon>
        <taxon>Bizionia</taxon>
    </lineage>
</organism>
<keyword evidence="1" id="KW-0472">Membrane</keyword>
<dbReference type="OrthoDB" id="1431609at2"/>
<proteinExistence type="predicted"/>
<dbReference type="RefSeq" id="WP_148403873.1">
    <property type="nucleotide sequence ID" value="NZ_VSKK01000002.1"/>
</dbReference>
<feature type="transmembrane region" description="Helical" evidence="1">
    <location>
        <begin position="343"/>
        <end position="361"/>
    </location>
</feature>
<dbReference type="EMBL" id="VSKK01000002">
    <property type="protein sequence ID" value="TYB77001.1"/>
    <property type="molecule type" value="Genomic_DNA"/>
</dbReference>
<feature type="transmembrane region" description="Helical" evidence="1">
    <location>
        <begin position="95"/>
        <end position="115"/>
    </location>
</feature>
<feature type="transmembrane region" description="Helical" evidence="1">
    <location>
        <begin position="177"/>
        <end position="205"/>
    </location>
</feature>
<evidence type="ECO:0008006" key="4">
    <source>
        <dbReference type="Google" id="ProtNLM"/>
    </source>
</evidence>
<keyword evidence="3" id="KW-1185">Reference proteome</keyword>
<feature type="transmembrane region" description="Helical" evidence="1">
    <location>
        <begin position="376"/>
        <end position="395"/>
    </location>
</feature>
<name>A0A5D0R7Z4_9FLAO</name>
<feature type="transmembrane region" description="Helical" evidence="1">
    <location>
        <begin position="7"/>
        <end position="26"/>
    </location>
</feature>
<keyword evidence="1" id="KW-0812">Transmembrane</keyword>